<dbReference type="EMBL" id="ADVG01000004">
    <property type="protein sequence ID" value="EFH82865.1"/>
    <property type="molecule type" value="Genomic_DNA"/>
</dbReference>
<dbReference type="AlphaFoldDB" id="D6U2W0"/>
<dbReference type="InterPro" id="IPR002559">
    <property type="entry name" value="Transposase_11"/>
</dbReference>
<accession>D6U2W0</accession>
<dbReference type="SUPFAM" id="SSF53098">
    <property type="entry name" value="Ribonuclease H-like"/>
    <property type="match status" value="1"/>
</dbReference>
<dbReference type="InterPro" id="IPR012337">
    <property type="entry name" value="RNaseH-like_sf"/>
</dbReference>
<dbReference type="RefSeq" id="WP_007921278.1">
    <property type="nucleotide sequence ID" value="NZ_ADVG01000004.1"/>
</dbReference>
<evidence type="ECO:0000256" key="1">
    <source>
        <dbReference type="SAM" id="MobiDB-lite"/>
    </source>
</evidence>
<feature type="domain" description="Transposase IS4-like" evidence="2">
    <location>
        <begin position="155"/>
        <end position="312"/>
    </location>
</feature>
<dbReference type="GO" id="GO:0003677">
    <property type="term" value="F:DNA binding"/>
    <property type="evidence" value="ECO:0007669"/>
    <property type="project" value="InterPro"/>
</dbReference>
<dbReference type="OrthoDB" id="152114at2"/>
<sequence>MSSLSTIPQWQGEVQKHLPSLSLPQARVMGLWSYAMVFTKSSGITQVSNWLANVLQCPRGRLRQRLREAEYEASAKRGARRREVKVEECFADLLRWVIQNWQGKHELALALDATTLGERFTVLSISVVYRGCAIPVAWHFLRAKEAGSWQEPLEALLQSLQGAIPVDWKVLVMADRGLYAPWLYRAIQRLGWHPMLRVKEGMSLRAVGEETFRPIGERVVRHGRRWSGRGVWSEQGTPREGTVLVRWERGYDEELAVVTDLSGEEAEGAWYQMRFWIEDEFKDEKRGGWRWEQTKMTDPGRASRRWLAMAVAMHWVVLVGGEQEVRQQAEKRRPKAGSKGKVGRPRKQFHRPRGRELSCFVRGQQAISAAVMRGENLPMGTGVGESWPRQVYAVGKPPSSWVKKRKHKEERQRQRKSKQSEQKRQEKVQAQAHEAECRAQHKNARAQRTREQEEQRTRHREEKAQRVREHEAHRAQRTREKVSRTQEQEHEHERKREARRQRHEEQEQIRAQRQLWHEECARTRYQRQVRTQERVARQAQSFLDPAHPEPSRQANPP</sequence>
<feature type="compositionally biased region" description="Basic and acidic residues" evidence="1">
    <location>
        <begin position="418"/>
        <end position="439"/>
    </location>
</feature>
<name>D6U2W0_KTERA</name>
<feature type="region of interest" description="Disordered" evidence="1">
    <location>
        <begin position="326"/>
        <end position="355"/>
    </location>
</feature>
<feature type="compositionally biased region" description="Basic residues" evidence="1">
    <location>
        <begin position="332"/>
        <end position="353"/>
    </location>
</feature>
<keyword evidence="4" id="KW-1185">Reference proteome</keyword>
<reference evidence="3 4" key="1">
    <citation type="journal article" date="2011" name="Stand. Genomic Sci.">
        <title>Non-contiguous finished genome sequence and contextual data of the filamentous soil bacterium Ktedonobacter racemifer type strain (SOSP1-21).</title>
        <authorList>
            <person name="Chang Y.J."/>
            <person name="Land M."/>
            <person name="Hauser L."/>
            <person name="Chertkov O."/>
            <person name="Del Rio T.G."/>
            <person name="Nolan M."/>
            <person name="Copeland A."/>
            <person name="Tice H."/>
            <person name="Cheng J.F."/>
            <person name="Lucas S."/>
            <person name="Han C."/>
            <person name="Goodwin L."/>
            <person name="Pitluck S."/>
            <person name="Ivanova N."/>
            <person name="Ovchinikova G."/>
            <person name="Pati A."/>
            <person name="Chen A."/>
            <person name="Palaniappan K."/>
            <person name="Mavromatis K."/>
            <person name="Liolios K."/>
            <person name="Brettin T."/>
            <person name="Fiebig A."/>
            <person name="Rohde M."/>
            <person name="Abt B."/>
            <person name="Goker M."/>
            <person name="Detter J.C."/>
            <person name="Woyke T."/>
            <person name="Bristow J."/>
            <person name="Eisen J.A."/>
            <person name="Markowitz V."/>
            <person name="Hugenholtz P."/>
            <person name="Kyrpides N.C."/>
            <person name="Klenk H.P."/>
            <person name="Lapidus A."/>
        </authorList>
    </citation>
    <scope>NUCLEOTIDE SEQUENCE [LARGE SCALE GENOMIC DNA]</scope>
    <source>
        <strain evidence="4">DSM 44963</strain>
    </source>
</reference>
<dbReference type="GO" id="GO:0006313">
    <property type="term" value="P:DNA transposition"/>
    <property type="evidence" value="ECO:0007669"/>
    <property type="project" value="InterPro"/>
</dbReference>
<dbReference type="GO" id="GO:0004803">
    <property type="term" value="F:transposase activity"/>
    <property type="evidence" value="ECO:0007669"/>
    <property type="project" value="InterPro"/>
</dbReference>
<evidence type="ECO:0000313" key="4">
    <source>
        <dbReference type="Proteomes" id="UP000004508"/>
    </source>
</evidence>
<protein>
    <submittedName>
        <fullName evidence="3">Transposase IS4 family protein</fullName>
    </submittedName>
</protein>
<organism evidence="3 4">
    <name type="scientific">Ktedonobacter racemifer DSM 44963</name>
    <dbReference type="NCBI Taxonomy" id="485913"/>
    <lineage>
        <taxon>Bacteria</taxon>
        <taxon>Bacillati</taxon>
        <taxon>Chloroflexota</taxon>
        <taxon>Ktedonobacteria</taxon>
        <taxon>Ktedonobacterales</taxon>
        <taxon>Ktedonobacteraceae</taxon>
        <taxon>Ktedonobacter</taxon>
    </lineage>
</organism>
<dbReference type="STRING" id="485913.Krac_3731"/>
<feature type="compositionally biased region" description="Basic residues" evidence="1">
    <location>
        <begin position="402"/>
        <end position="417"/>
    </location>
</feature>
<feature type="compositionally biased region" description="Basic and acidic residues" evidence="1">
    <location>
        <begin position="448"/>
        <end position="522"/>
    </location>
</feature>
<feature type="region of interest" description="Disordered" evidence="1">
    <location>
        <begin position="394"/>
        <end position="557"/>
    </location>
</feature>
<dbReference type="Pfam" id="PF01609">
    <property type="entry name" value="DDE_Tnp_1"/>
    <property type="match status" value="1"/>
</dbReference>
<evidence type="ECO:0000259" key="2">
    <source>
        <dbReference type="Pfam" id="PF01609"/>
    </source>
</evidence>
<gene>
    <name evidence="3" type="ORF">Krac_3731</name>
</gene>
<dbReference type="eggNOG" id="COG0732">
    <property type="taxonomic scope" value="Bacteria"/>
</dbReference>
<evidence type="ECO:0000313" key="3">
    <source>
        <dbReference type="EMBL" id="EFH82865.1"/>
    </source>
</evidence>
<dbReference type="InParanoid" id="D6U2W0"/>
<proteinExistence type="predicted"/>
<comment type="caution">
    <text evidence="3">The sequence shown here is derived from an EMBL/GenBank/DDBJ whole genome shotgun (WGS) entry which is preliminary data.</text>
</comment>
<dbReference type="Proteomes" id="UP000004508">
    <property type="component" value="Unassembled WGS sequence"/>
</dbReference>